<proteinExistence type="predicted"/>
<keyword evidence="2" id="KW-1185">Reference proteome</keyword>
<name>A0AAP0P8I8_9MAGN</name>
<reference evidence="1 2" key="1">
    <citation type="submission" date="2024-01" db="EMBL/GenBank/DDBJ databases">
        <title>Genome assemblies of Stephania.</title>
        <authorList>
            <person name="Yang L."/>
        </authorList>
    </citation>
    <scope>NUCLEOTIDE SEQUENCE [LARGE SCALE GENOMIC DNA]</scope>
    <source>
        <strain evidence="1">YNDBR</strain>
        <tissue evidence="1">Leaf</tissue>
    </source>
</reference>
<dbReference type="Proteomes" id="UP001420932">
    <property type="component" value="Unassembled WGS sequence"/>
</dbReference>
<protein>
    <submittedName>
        <fullName evidence="1">Uncharacterized protein</fullName>
    </submittedName>
</protein>
<evidence type="ECO:0000313" key="2">
    <source>
        <dbReference type="Proteomes" id="UP001420932"/>
    </source>
</evidence>
<dbReference type="AlphaFoldDB" id="A0AAP0P8I8"/>
<evidence type="ECO:0000313" key="1">
    <source>
        <dbReference type="EMBL" id="KAK9134857.1"/>
    </source>
</evidence>
<gene>
    <name evidence="1" type="ORF">Syun_014187</name>
</gene>
<accession>A0AAP0P8I8</accession>
<sequence length="49" mass="6175">MIFFSSQNFLMEFFGYMFNLVRNNQHEFCWGKLKVQTQRRKRFRSYISI</sequence>
<organism evidence="1 2">
    <name type="scientific">Stephania yunnanensis</name>
    <dbReference type="NCBI Taxonomy" id="152371"/>
    <lineage>
        <taxon>Eukaryota</taxon>
        <taxon>Viridiplantae</taxon>
        <taxon>Streptophyta</taxon>
        <taxon>Embryophyta</taxon>
        <taxon>Tracheophyta</taxon>
        <taxon>Spermatophyta</taxon>
        <taxon>Magnoliopsida</taxon>
        <taxon>Ranunculales</taxon>
        <taxon>Menispermaceae</taxon>
        <taxon>Menispermoideae</taxon>
        <taxon>Cissampelideae</taxon>
        <taxon>Stephania</taxon>
    </lineage>
</organism>
<dbReference type="EMBL" id="JBBNAF010000006">
    <property type="protein sequence ID" value="KAK9134857.1"/>
    <property type="molecule type" value="Genomic_DNA"/>
</dbReference>
<comment type="caution">
    <text evidence="1">The sequence shown here is derived from an EMBL/GenBank/DDBJ whole genome shotgun (WGS) entry which is preliminary data.</text>
</comment>